<dbReference type="PANTHER" id="PTHR42085:SF2">
    <property type="entry name" value="F-BOX DOMAIN-CONTAINING PROTEIN"/>
    <property type="match status" value="1"/>
</dbReference>
<keyword evidence="2" id="KW-0812">Transmembrane</keyword>
<organism evidence="4 5">
    <name type="scientific">Lasiodiplodia theobromae</name>
    <dbReference type="NCBI Taxonomy" id="45133"/>
    <lineage>
        <taxon>Eukaryota</taxon>
        <taxon>Fungi</taxon>
        <taxon>Dikarya</taxon>
        <taxon>Ascomycota</taxon>
        <taxon>Pezizomycotina</taxon>
        <taxon>Dothideomycetes</taxon>
        <taxon>Dothideomycetes incertae sedis</taxon>
        <taxon>Botryosphaeriales</taxon>
        <taxon>Botryosphaeriaceae</taxon>
        <taxon>Lasiodiplodia</taxon>
    </lineage>
</organism>
<keyword evidence="2" id="KW-1133">Transmembrane helix</keyword>
<reference evidence="4 5" key="1">
    <citation type="journal article" date="2019" name="Sci. Rep.">
        <title>A multi-omics analysis of the grapevine pathogen Lasiodiplodia theobromae reveals that temperature affects the expression of virulence- and pathogenicity-related genes.</title>
        <authorList>
            <person name="Felix C."/>
            <person name="Meneses R."/>
            <person name="Goncalves M.F.M."/>
            <person name="Tilleman L."/>
            <person name="Duarte A.S."/>
            <person name="Jorrin-Novo J.V."/>
            <person name="Van de Peer Y."/>
            <person name="Deforce D."/>
            <person name="Van Nieuwerburgh F."/>
            <person name="Esteves A.C."/>
            <person name="Alves A."/>
        </authorList>
    </citation>
    <scope>NUCLEOTIDE SEQUENCE [LARGE SCALE GENOMIC DNA]</scope>
    <source>
        <strain evidence="4 5">LA-SOL3</strain>
    </source>
</reference>
<feature type="compositionally biased region" description="Polar residues" evidence="1">
    <location>
        <begin position="34"/>
        <end position="49"/>
    </location>
</feature>
<dbReference type="InterPro" id="IPR056632">
    <property type="entry name" value="DUF7730"/>
</dbReference>
<comment type="caution">
    <text evidence="4">The sequence shown here is derived from an EMBL/GenBank/DDBJ whole genome shotgun (WGS) entry which is preliminary data.</text>
</comment>
<dbReference type="EMBL" id="VCHE01000133">
    <property type="protein sequence ID" value="KAB2570509.1"/>
    <property type="molecule type" value="Genomic_DNA"/>
</dbReference>
<sequence length="611" mass="66851">MAAQSSTFLRLPPEIRLMIYKELLLPPAPKDTRPQPSANPRNNDQSPGNSVAPPPPTSRLHDARRTLQIRTADPASLSPACSSSTLTTRPRYLARDPLRGRTITTTYTLHHNPGLHPAILRTCRQFYTEALPTLYAAHTFDFDTHIEAIVPFLSTLSCVARQSITSIAVVKRVLPAVGQEFDKAEWRAALQENIPYADLEPDQRQKRPTICGLRRKVFWTAIILVILAVLGAAVGGGVGGSLSSRNHKATTAPSLPTTTGTLAKATSIASNSKLAALNFTISGVTYNQVFWQDTNGTIQQSSWNDSSKSWMVSAVTVPTNMRDVDNNNPSWEDINVKNGTPLSVANEVREDFFQTSLIWLDDKTGLQMAYQRKDGPWQLADGWASSRFPIASYSHIASSWIEDCDSCMRKEVAVFQNLDNDLLMINRSTNDAGEAFKISGDRPSQASSFACAPRWNKGVLGLTYFTDVNKAIQVVGFTPPLGTADNTSYWSVDTDAIGNSVFPDSADIAALSYGYTDDGSTVYTQALLTQPQSDSGGVWTVRRKENFWQSGSSLDGMSEVLSYSAIAANQNRRVYAMIENEAGNLELFEWELDDLGDATAVGTVSTTIMGN</sequence>
<evidence type="ECO:0000256" key="2">
    <source>
        <dbReference type="SAM" id="Phobius"/>
    </source>
</evidence>
<dbReference type="SUPFAM" id="SSF89372">
    <property type="entry name" value="Fucose-specific lectin"/>
    <property type="match status" value="1"/>
</dbReference>
<dbReference type="Pfam" id="PF24864">
    <property type="entry name" value="DUF7730"/>
    <property type="match status" value="1"/>
</dbReference>
<dbReference type="OrthoDB" id="5420711at2759"/>
<gene>
    <name evidence="4" type="ORF">DBV05_g10819</name>
</gene>
<dbReference type="AlphaFoldDB" id="A0A5N5CYQ9"/>
<evidence type="ECO:0000313" key="5">
    <source>
        <dbReference type="Proteomes" id="UP000325902"/>
    </source>
</evidence>
<evidence type="ECO:0000259" key="3">
    <source>
        <dbReference type="Pfam" id="PF24864"/>
    </source>
</evidence>
<keyword evidence="2" id="KW-0472">Membrane</keyword>
<evidence type="ECO:0000313" key="4">
    <source>
        <dbReference type="EMBL" id="KAB2570509.1"/>
    </source>
</evidence>
<keyword evidence="5" id="KW-1185">Reference proteome</keyword>
<name>A0A5N5CYQ9_9PEZI</name>
<dbReference type="Proteomes" id="UP000325902">
    <property type="component" value="Unassembled WGS sequence"/>
</dbReference>
<dbReference type="Gene3D" id="2.120.10.70">
    <property type="entry name" value="Fucose-specific lectin"/>
    <property type="match status" value="1"/>
</dbReference>
<feature type="domain" description="DUF7730" evidence="3">
    <location>
        <begin position="116"/>
        <end position="167"/>
    </location>
</feature>
<dbReference type="InterPro" id="IPR038883">
    <property type="entry name" value="AN11006-like"/>
</dbReference>
<accession>A0A5N5CYQ9</accession>
<proteinExistence type="predicted"/>
<evidence type="ECO:0000256" key="1">
    <source>
        <dbReference type="SAM" id="MobiDB-lite"/>
    </source>
</evidence>
<protein>
    <recommendedName>
        <fullName evidence="3">DUF7730 domain-containing protein</fullName>
    </recommendedName>
</protein>
<feature type="transmembrane region" description="Helical" evidence="2">
    <location>
        <begin position="217"/>
        <end position="238"/>
    </location>
</feature>
<dbReference type="PANTHER" id="PTHR42085">
    <property type="entry name" value="F-BOX DOMAIN-CONTAINING PROTEIN"/>
    <property type="match status" value="1"/>
</dbReference>
<feature type="region of interest" description="Disordered" evidence="1">
    <location>
        <begin position="26"/>
        <end position="60"/>
    </location>
</feature>